<reference evidence="2" key="1">
    <citation type="submission" date="2019-09" db="EMBL/GenBank/DDBJ databases">
        <title>Bird 10,000 Genomes (B10K) Project - Family phase.</title>
        <authorList>
            <person name="Zhang G."/>
        </authorList>
    </citation>
    <scope>NUCLEOTIDE SEQUENCE</scope>
    <source>
        <strain evidence="2">B10K-DU-002-48</strain>
        <tissue evidence="2">Muscle</tissue>
    </source>
</reference>
<evidence type="ECO:0000313" key="3">
    <source>
        <dbReference type="Proteomes" id="UP000632118"/>
    </source>
</evidence>
<evidence type="ECO:0000313" key="2">
    <source>
        <dbReference type="EMBL" id="NWH44266.1"/>
    </source>
</evidence>
<gene>
    <name evidence="2" type="primary">Erv31_0</name>
    <name evidence="2" type="ORF">FREMAG_R15034</name>
</gene>
<feature type="non-terminal residue" evidence="2">
    <location>
        <position position="1"/>
    </location>
</feature>
<dbReference type="PANTHER" id="PTHR10424">
    <property type="entry name" value="VIRAL ENVELOPE PROTEIN"/>
    <property type="match status" value="1"/>
</dbReference>
<evidence type="ECO:0000256" key="1">
    <source>
        <dbReference type="SAM" id="Phobius"/>
    </source>
</evidence>
<proteinExistence type="predicted"/>
<feature type="transmembrane region" description="Helical" evidence="1">
    <location>
        <begin position="294"/>
        <end position="312"/>
    </location>
</feature>
<keyword evidence="1" id="KW-0472">Membrane</keyword>
<comment type="caution">
    <text evidence="2">The sequence shown here is derived from an EMBL/GenBank/DDBJ whole genome shotgun (WGS) entry which is preliminary data.</text>
</comment>
<feature type="non-terminal residue" evidence="2">
    <location>
        <position position="315"/>
    </location>
</feature>
<organism evidence="2 3">
    <name type="scientific">Fregata magnificens</name>
    <name type="common">Magnificent frigatebird</name>
    <dbReference type="NCBI Taxonomy" id="37042"/>
    <lineage>
        <taxon>Eukaryota</taxon>
        <taxon>Metazoa</taxon>
        <taxon>Chordata</taxon>
        <taxon>Craniata</taxon>
        <taxon>Vertebrata</taxon>
        <taxon>Euteleostomi</taxon>
        <taxon>Archelosauria</taxon>
        <taxon>Archosauria</taxon>
        <taxon>Dinosauria</taxon>
        <taxon>Saurischia</taxon>
        <taxon>Theropoda</taxon>
        <taxon>Coelurosauria</taxon>
        <taxon>Aves</taxon>
        <taxon>Neognathae</taxon>
        <taxon>Neoaves</taxon>
        <taxon>Aequornithes</taxon>
        <taxon>Suliformes</taxon>
        <taxon>Fregatidae</taxon>
        <taxon>Fregata</taxon>
    </lineage>
</organism>
<dbReference type="PANTHER" id="PTHR10424:SF68">
    <property type="entry name" value="ENDOGENOUS RETROVIRUS GROUP 3 MEMBER 1 ENV POLYPROTEIN"/>
    <property type="match status" value="1"/>
</dbReference>
<sequence length="315" mass="35219">NTVFSEAGGVDCTWNHDVGAWKCKWCRNETELPGKEEWNCNVAGNPLGPLNATYFQSNGHMNKSAQEWDGPFANGHRALKGHYWICGQHTYKILPANWTGICYVGVIYPLFFLLPGNGDKNLSVKLYDNLVQSKQSVNTAVAGESSQTWGKDNWPPQRIIQHYGPATWNPDEVISSAREPVYNLNCIIRLQAILEIITNETARALDLLANQATQMRTAILQHRMVLDYLLAAEGGVCGKLNDLNCCLKIDDNGQVVKHITSGIRKLAHVPVQTWKGWEFAPFSWLPGAPWVKRVLFYLLCGVTMLLVLPCIIPCL</sequence>
<protein>
    <submittedName>
        <fullName evidence="2">ENR1 protein</fullName>
    </submittedName>
</protein>
<name>A0A850VLD9_FREMA</name>
<accession>A0A850VLD9</accession>
<dbReference type="EMBL" id="WAAD01005371">
    <property type="protein sequence ID" value="NWH44266.1"/>
    <property type="molecule type" value="Genomic_DNA"/>
</dbReference>
<keyword evidence="1" id="KW-1133">Transmembrane helix</keyword>
<dbReference type="Pfam" id="PF00429">
    <property type="entry name" value="TLV_coat"/>
    <property type="match status" value="1"/>
</dbReference>
<dbReference type="SUPFAM" id="SSF58069">
    <property type="entry name" value="Virus ectodomain"/>
    <property type="match status" value="1"/>
</dbReference>
<dbReference type="Gene3D" id="1.10.287.210">
    <property type="match status" value="1"/>
</dbReference>
<keyword evidence="3" id="KW-1185">Reference proteome</keyword>
<dbReference type="OrthoDB" id="9950230at2759"/>
<dbReference type="Proteomes" id="UP000632118">
    <property type="component" value="Unassembled WGS sequence"/>
</dbReference>
<dbReference type="InterPro" id="IPR018154">
    <property type="entry name" value="TLV/ENV_coat_polyprotein"/>
</dbReference>
<keyword evidence="1" id="KW-0812">Transmembrane</keyword>
<dbReference type="CDD" id="cd09850">
    <property type="entry name" value="Ebola-like_HR1-HR2"/>
    <property type="match status" value="1"/>
</dbReference>
<dbReference type="AlphaFoldDB" id="A0A850VLD9"/>